<name>A0A1E7YUW5_9GAMM</name>
<protein>
    <recommendedName>
        <fullName evidence="3">UDP-glucuronosyltransferase</fullName>
    </recommendedName>
</protein>
<accession>A0A1E7YUW5</accession>
<dbReference type="Proteomes" id="UP000243534">
    <property type="component" value="Unassembled WGS sequence"/>
</dbReference>
<dbReference type="EMBL" id="MAYS01000585">
    <property type="protein sequence ID" value="OFC58443.1"/>
    <property type="molecule type" value="Genomic_DNA"/>
</dbReference>
<dbReference type="Gene3D" id="3.40.50.2000">
    <property type="entry name" value="Glycogen Phosphorylase B"/>
    <property type="match status" value="1"/>
</dbReference>
<evidence type="ECO:0000313" key="1">
    <source>
        <dbReference type="EMBL" id="OFC58443.1"/>
    </source>
</evidence>
<dbReference type="OrthoDB" id="9765195at2"/>
<evidence type="ECO:0000313" key="2">
    <source>
        <dbReference type="Proteomes" id="UP000243534"/>
    </source>
</evidence>
<gene>
    <name evidence="1" type="ORF">BBW68_02940</name>
</gene>
<reference evidence="1 2" key="1">
    <citation type="submission" date="2016-07" db="EMBL/GenBank/DDBJ databases">
        <authorList>
            <person name="Yuval B."/>
        </authorList>
    </citation>
    <scope>NUCLEOTIDE SEQUENCE [LARGE SCALE GENOMIC DNA]</scope>
    <source>
        <strain evidence="1 2">IL</strain>
    </source>
</reference>
<comment type="caution">
    <text evidence="1">The sequence shown here is derived from an EMBL/GenBank/DDBJ whole genome shotgun (WGS) entry which is preliminary data.</text>
</comment>
<sequence length="352" mass="40306">MIAILTSGVALGVHVPGLLLLRRLQERHVVSRIDVFEQLLRVEKQGKINQSKQAFHRNFRVALAGQRLARNLMPELDEGALALLFSEWEQHGVNRFVVLSGFWQPIIQRYRQHHSPITVDLCHVDSVVSPSFQRTESLPLARNIWLVNDADSSLPWSIPVSYSEPISWHQRSQRILAHGGGWGIGTYAERVSELTEHNIAIDIIAYHHDDITDARCRYFMIDPDWCPWLDLGFPPFGEVRCKNVPISFQRRHDHHHSFELARQSLGMLSKPGGGTLLDSLWSATPMIFLEPFGAHEQCNAALWQRLGLGITLEHWRQQRFSLNVLETLHQNLLAQRRRVPDYAQHLSGVVAH</sequence>
<proteinExistence type="predicted"/>
<organism evidence="1 2">
    <name type="scientific">Candidatus Erwinia dacicola</name>
    <dbReference type="NCBI Taxonomy" id="252393"/>
    <lineage>
        <taxon>Bacteria</taxon>
        <taxon>Pseudomonadati</taxon>
        <taxon>Pseudomonadota</taxon>
        <taxon>Gammaproteobacteria</taxon>
        <taxon>Enterobacterales</taxon>
        <taxon>Erwiniaceae</taxon>
        <taxon>Erwinia</taxon>
    </lineage>
</organism>
<evidence type="ECO:0008006" key="3">
    <source>
        <dbReference type="Google" id="ProtNLM"/>
    </source>
</evidence>
<dbReference type="AlphaFoldDB" id="A0A1E7YUW5"/>